<organism evidence="2 3">
    <name type="scientific">Tautonia plasticadhaerens</name>
    <dbReference type="NCBI Taxonomy" id="2527974"/>
    <lineage>
        <taxon>Bacteria</taxon>
        <taxon>Pseudomonadati</taxon>
        <taxon>Planctomycetota</taxon>
        <taxon>Planctomycetia</taxon>
        <taxon>Isosphaerales</taxon>
        <taxon>Isosphaeraceae</taxon>
        <taxon>Tautonia</taxon>
    </lineage>
</organism>
<gene>
    <name evidence="2" type="ORF">ElP_02050</name>
</gene>
<accession>A0A518GUX1</accession>
<sequence length="330" mass="35244">MELGTGRTFPHPFDACHTPSIPNLFGIAGVGGGPPSRPPSPDPLDRIEVNRYCLSWTRWVVGFSSRRRDGPLGLGAPRCVEVKMAFIVVGKWFGAMVCRRNGFAPRGALHRDRPGARETRGRSPDFVVSTRVEHPGRDRAIGGAGLRGDGAPRCARTPMSVLFSRQEVVATAFGRNGFAPSTRFRVRSGRTRGPSGIACWDTGPLSRPVEPASPGGPAIELADPRGRGRGGGDPACRRCGAGRIWSFGWSVSIASWELGFESRSQGERVFPGVGWGGSGSSPHDVNIGEIGIGSHLEGDGRPKADWVDHGIFGWETPPGRGTDLSRPVHS</sequence>
<name>A0A518GUX1_9BACT</name>
<feature type="region of interest" description="Disordered" evidence="1">
    <location>
        <begin position="187"/>
        <end position="233"/>
    </location>
</feature>
<dbReference type="Proteomes" id="UP000317835">
    <property type="component" value="Chromosome"/>
</dbReference>
<evidence type="ECO:0000313" key="3">
    <source>
        <dbReference type="Proteomes" id="UP000317835"/>
    </source>
</evidence>
<evidence type="ECO:0000313" key="2">
    <source>
        <dbReference type="EMBL" id="QDV32376.1"/>
    </source>
</evidence>
<dbReference type="EMBL" id="CP036426">
    <property type="protein sequence ID" value="QDV32376.1"/>
    <property type="molecule type" value="Genomic_DNA"/>
</dbReference>
<evidence type="ECO:0000256" key="1">
    <source>
        <dbReference type="SAM" id="MobiDB-lite"/>
    </source>
</evidence>
<protein>
    <submittedName>
        <fullName evidence="2">Uncharacterized protein</fullName>
    </submittedName>
</protein>
<dbReference type="AlphaFoldDB" id="A0A518GUX1"/>
<keyword evidence="3" id="KW-1185">Reference proteome</keyword>
<reference evidence="2 3" key="1">
    <citation type="submission" date="2019-02" db="EMBL/GenBank/DDBJ databases">
        <title>Deep-cultivation of Planctomycetes and their phenomic and genomic characterization uncovers novel biology.</title>
        <authorList>
            <person name="Wiegand S."/>
            <person name="Jogler M."/>
            <person name="Boedeker C."/>
            <person name="Pinto D."/>
            <person name="Vollmers J."/>
            <person name="Rivas-Marin E."/>
            <person name="Kohn T."/>
            <person name="Peeters S.H."/>
            <person name="Heuer A."/>
            <person name="Rast P."/>
            <person name="Oberbeckmann S."/>
            <person name="Bunk B."/>
            <person name="Jeske O."/>
            <person name="Meyerdierks A."/>
            <person name="Storesund J.E."/>
            <person name="Kallscheuer N."/>
            <person name="Luecker S."/>
            <person name="Lage O.M."/>
            <person name="Pohl T."/>
            <person name="Merkel B.J."/>
            <person name="Hornburger P."/>
            <person name="Mueller R.-W."/>
            <person name="Bruemmer F."/>
            <person name="Labrenz M."/>
            <person name="Spormann A.M."/>
            <person name="Op den Camp H."/>
            <person name="Overmann J."/>
            <person name="Amann R."/>
            <person name="Jetten M.S.M."/>
            <person name="Mascher T."/>
            <person name="Medema M.H."/>
            <person name="Devos D.P."/>
            <person name="Kaster A.-K."/>
            <person name="Ovreas L."/>
            <person name="Rohde M."/>
            <person name="Galperin M.Y."/>
            <person name="Jogler C."/>
        </authorList>
    </citation>
    <scope>NUCLEOTIDE SEQUENCE [LARGE SCALE GENOMIC DNA]</scope>
    <source>
        <strain evidence="2 3">ElP</strain>
    </source>
</reference>
<dbReference type="KEGG" id="tpla:ElP_02050"/>
<proteinExistence type="predicted"/>